<evidence type="ECO:0000313" key="2">
    <source>
        <dbReference type="EMBL" id="EFH31003.1"/>
    </source>
</evidence>
<dbReference type="Proteomes" id="UP000002805">
    <property type="component" value="Chromosome"/>
</dbReference>
<keyword evidence="3" id="KW-1185">Reference proteome</keyword>
<sequence length="263" mass="28996">MLEHIGAALLRIEEAEGLTEPLPGFSVTQVVGIQAPLWLIRARGSKHTDPVLHDSRYAPSGRPERLYLRARCVTWQGQVTVTMFVNVALEAGRLRLTLRPHVMAPLHNRLILNVLREMLPLYQVVMSNLGESLLDAITGALAPWYRRREPHGRVQDPVSVREHFSMSAISDMHQSDDERRLVVLMESCVFDAVSSFLKDHGIDSGNFDQQVSVIINNIQVFGDNLAPIQSVAGAQVTGSSQHAGTDGAARARAGRGATRRNAE</sequence>
<feature type="region of interest" description="Disordered" evidence="1">
    <location>
        <begin position="237"/>
        <end position="263"/>
    </location>
</feature>
<organism evidence="2 3">
    <name type="scientific">Streptomyces pristinaespiralis (strain ATCC 25486 / DSM 40338 / CBS 914.69 / JCM 4507 / KCC S-0507 / NBRC 13074 / NRRL 2958 / 5647)</name>
    <dbReference type="NCBI Taxonomy" id="457429"/>
    <lineage>
        <taxon>Bacteria</taxon>
        <taxon>Bacillati</taxon>
        <taxon>Actinomycetota</taxon>
        <taxon>Actinomycetes</taxon>
        <taxon>Kitasatosporales</taxon>
        <taxon>Streptomycetaceae</taxon>
        <taxon>Streptomyces</taxon>
    </lineage>
</organism>
<reference evidence="3" key="2">
    <citation type="submission" date="2009-10" db="EMBL/GenBank/DDBJ databases">
        <title>The genome sequence of Streptomyces pristinaespiralis strain ATCC 25486.</title>
        <authorList>
            <consortium name="The Broad Institute Genome Sequencing Platform"/>
            <consortium name="Broad Institute Microbial Sequencing Center"/>
            <person name="Fischbach M."/>
            <person name="Godfrey P."/>
            <person name="Ward D."/>
            <person name="Young S."/>
            <person name="Zeng Q."/>
            <person name="Koehrsen M."/>
            <person name="Alvarado L."/>
            <person name="Berlin A.M."/>
            <person name="Bochicchio J."/>
            <person name="Borenstein D."/>
            <person name="Chapman S.B."/>
            <person name="Chen Z."/>
            <person name="Engels R."/>
            <person name="Freedman E."/>
            <person name="Gellesch M."/>
            <person name="Goldberg J."/>
            <person name="Griggs A."/>
            <person name="Gujja S."/>
            <person name="Heilman E.R."/>
            <person name="Heiman D.I."/>
            <person name="Hepburn T.A."/>
            <person name="Howarth C."/>
            <person name="Jen D."/>
            <person name="Larson L."/>
            <person name="Lewis B."/>
            <person name="Mehta T."/>
            <person name="Park D."/>
            <person name="Pearson M."/>
            <person name="Richards J."/>
            <person name="Roberts A."/>
            <person name="Saif S."/>
            <person name="Shea T.D."/>
            <person name="Shenoy N."/>
            <person name="Sisk P."/>
            <person name="Stolte C."/>
            <person name="Sykes S.N."/>
            <person name="Thomson T."/>
            <person name="Walk T."/>
            <person name="White J."/>
            <person name="Yandava C."/>
            <person name="Straight P."/>
            <person name="Clardy J."/>
            <person name="Hung D."/>
            <person name="Kolter R."/>
            <person name="Mekalanos J."/>
            <person name="Walker S."/>
            <person name="Walsh C.T."/>
            <person name="Wieland-Brown L.C."/>
            <person name="Haas B."/>
            <person name="Nusbaum C."/>
            <person name="Birren B."/>
        </authorList>
    </citation>
    <scope>NUCLEOTIDE SEQUENCE [LARGE SCALE GENOMIC DNA]</scope>
    <source>
        <strain evidence="3">ATCC 25486 / DSM 40338 / CBS 914.69 / JCM 4507 / NBRC 13074 / NRRL 2958 / 5647</strain>
    </source>
</reference>
<protein>
    <submittedName>
        <fullName evidence="2">Predicted protein</fullName>
    </submittedName>
</protein>
<evidence type="ECO:0000256" key="1">
    <source>
        <dbReference type="SAM" id="MobiDB-lite"/>
    </source>
</evidence>
<dbReference type="HOGENOM" id="CLU_1057361_0_0_11"/>
<gene>
    <name evidence="2" type="ORF">SSDG_06232</name>
</gene>
<accession>D6X695</accession>
<proteinExistence type="predicted"/>
<evidence type="ECO:0000313" key="3">
    <source>
        <dbReference type="Proteomes" id="UP000002805"/>
    </source>
</evidence>
<name>D6X695_STRE2</name>
<dbReference type="AlphaFoldDB" id="D6X695"/>
<feature type="compositionally biased region" description="Low complexity" evidence="1">
    <location>
        <begin position="243"/>
        <end position="256"/>
    </location>
</feature>
<dbReference type="eggNOG" id="ENOG5031FNB">
    <property type="taxonomic scope" value="Bacteria"/>
</dbReference>
<reference evidence="3" key="1">
    <citation type="submission" date="2008-02" db="EMBL/GenBank/DDBJ databases">
        <authorList>
            <consortium name="The Broad Institute Genome Sequencing Platform"/>
            <person name="Fischbach M."/>
            <person name="Ward D."/>
            <person name="Young S."/>
            <person name="Jaffe D."/>
            <person name="Gnerre S."/>
            <person name="Berlin A."/>
            <person name="Heiman D."/>
            <person name="Hepburn T."/>
            <person name="Sykes S."/>
            <person name="Alvarado L."/>
            <person name="Kodira C.D."/>
            <person name="Straight P."/>
            <person name="Clardy J."/>
            <person name="Hung D."/>
            <person name="Kolter R."/>
            <person name="Mekalanos J."/>
            <person name="Walker S."/>
            <person name="Walsh C.T."/>
            <person name="Lander E."/>
            <person name="Galagan J."/>
            <person name="Nusbaum C."/>
            <person name="Birren B."/>
        </authorList>
    </citation>
    <scope>NUCLEOTIDE SEQUENCE [LARGE SCALE GENOMIC DNA]</scope>
    <source>
        <strain evidence="3">ATCC 25486 / DSM 40338 / CBS 914.69 / JCM 4507 / NBRC 13074 / NRRL 2958 / 5647</strain>
    </source>
</reference>
<dbReference type="EMBL" id="CM000950">
    <property type="protein sequence ID" value="EFH31003.1"/>
    <property type="molecule type" value="Genomic_DNA"/>
</dbReference>